<dbReference type="AlphaFoldDB" id="A0A5J5CZM5"/>
<keyword evidence="2" id="KW-1185">Reference proteome</keyword>
<dbReference type="Proteomes" id="UP000327493">
    <property type="component" value="Chromosome 15"/>
</dbReference>
<comment type="caution">
    <text evidence="1">The sequence shown here is derived from an EMBL/GenBank/DDBJ whole genome shotgun (WGS) entry which is preliminary data.</text>
</comment>
<reference evidence="1 2" key="1">
    <citation type="submission" date="2019-08" db="EMBL/GenBank/DDBJ databases">
        <title>A chromosome-level genome assembly, high-density linkage maps, and genome scans reveal the genomic architecture of hybrid incompatibilities underlying speciation via character displacement in darters (Percidae: Etheostominae).</title>
        <authorList>
            <person name="Moran R.L."/>
            <person name="Catchen J.M."/>
            <person name="Fuller R.C."/>
        </authorList>
    </citation>
    <scope>NUCLEOTIDE SEQUENCE [LARGE SCALE GENOMIC DNA]</scope>
    <source>
        <strain evidence="1">EspeVRDwgs_2016</strain>
        <tissue evidence="1">Muscle</tissue>
    </source>
</reference>
<organism evidence="1 2">
    <name type="scientific">Etheostoma spectabile</name>
    <name type="common">orangethroat darter</name>
    <dbReference type="NCBI Taxonomy" id="54343"/>
    <lineage>
        <taxon>Eukaryota</taxon>
        <taxon>Metazoa</taxon>
        <taxon>Chordata</taxon>
        <taxon>Craniata</taxon>
        <taxon>Vertebrata</taxon>
        <taxon>Euteleostomi</taxon>
        <taxon>Actinopterygii</taxon>
        <taxon>Neopterygii</taxon>
        <taxon>Teleostei</taxon>
        <taxon>Neoteleostei</taxon>
        <taxon>Acanthomorphata</taxon>
        <taxon>Eupercaria</taxon>
        <taxon>Perciformes</taxon>
        <taxon>Percoidei</taxon>
        <taxon>Percidae</taxon>
        <taxon>Etheostomatinae</taxon>
        <taxon>Etheostoma</taxon>
    </lineage>
</organism>
<name>A0A5J5CZM5_9PERO</name>
<evidence type="ECO:0000313" key="1">
    <source>
        <dbReference type="EMBL" id="KAA8585745.1"/>
    </source>
</evidence>
<gene>
    <name evidence="1" type="ORF">FQN60_004439</name>
</gene>
<accession>A0A5J5CZM5</accession>
<dbReference type="EMBL" id="VOFY01000015">
    <property type="protein sequence ID" value="KAA8585745.1"/>
    <property type="molecule type" value="Genomic_DNA"/>
</dbReference>
<protein>
    <submittedName>
        <fullName evidence="1">Uncharacterized protein</fullName>
    </submittedName>
</protein>
<sequence>MSMTQALNSLFCFSCSFSLSSNLLRLISCIVLCSGCFPMSNGKFCIYQVMALHLITYV</sequence>
<evidence type="ECO:0000313" key="2">
    <source>
        <dbReference type="Proteomes" id="UP000327493"/>
    </source>
</evidence>
<proteinExistence type="predicted"/>